<dbReference type="AlphaFoldDB" id="A0A2Z5G4D2"/>
<organism evidence="1 2">
    <name type="scientific">Acidisarcina polymorpha</name>
    <dbReference type="NCBI Taxonomy" id="2211140"/>
    <lineage>
        <taxon>Bacteria</taxon>
        <taxon>Pseudomonadati</taxon>
        <taxon>Acidobacteriota</taxon>
        <taxon>Terriglobia</taxon>
        <taxon>Terriglobales</taxon>
        <taxon>Acidobacteriaceae</taxon>
        <taxon>Acidisarcina</taxon>
    </lineage>
</organism>
<dbReference type="Proteomes" id="UP000253606">
    <property type="component" value="Chromosome"/>
</dbReference>
<name>A0A2Z5G4D2_9BACT</name>
<dbReference type="Gene3D" id="3.40.50.1820">
    <property type="entry name" value="alpha/beta hydrolase"/>
    <property type="match status" value="1"/>
</dbReference>
<dbReference type="KEGG" id="abas:ACPOL_4797"/>
<dbReference type="SUPFAM" id="SSF53474">
    <property type="entry name" value="alpha/beta-Hydrolases"/>
    <property type="match status" value="1"/>
</dbReference>
<sequence>MASDRRGRLSDRPGEGYDYDTLADDLADVISHLGLSGIMLVGDSMRATRSPDTFQTWKF</sequence>
<reference evidence="1 2" key="1">
    <citation type="journal article" date="2018" name="Front. Microbiol.">
        <title>Hydrolytic Capabilities as a Key to Environmental Success: Chitinolytic and Cellulolytic Acidobacteria From Acidic Sub-arctic Soils and Boreal Peatlands.</title>
        <authorList>
            <person name="Belova S.E."/>
            <person name="Ravin N.V."/>
            <person name="Pankratov T.A."/>
            <person name="Rakitin A.L."/>
            <person name="Ivanova A.A."/>
            <person name="Beletsky A.V."/>
            <person name="Mardanov A.V."/>
            <person name="Sinninghe Damste J.S."/>
            <person name="Dedysh S.N."/>
        </authorList>
    </citation>
    <scope>NUCLEOTIDE SEQUENCE [LARGE SCALE GENOMIC DNA]</scope>
    <source>
        <strain evidence="1 2">SBC82</strain>
    </source>
</reference>
<dbReference type="EMBL" id="CP030840">
    <property type="protein sequence ID" value="AXC14063.1"/>
    <property type="molecule type" value="Genomic_DNA"/>
</dbReference>
<keyword evidence="2" id="KW-1185">Reference proteome</keyword>
<gene>
    <name evidence="1" type="ORF">ACPOL_4797</name>
</gene>
<dbReference type="InterPro" id="IPR029058">
    <property type="entry name" value="AB_hydrolase_fold"/>
</dbReference>
<accession>A0A2Z5G4D2</accession>
<protein>
    <submittedName>
        <fullName evidence="1">Uncharacterized protein</fullName>
    </submittedName>
</protein>
<evidence type="ECO:0000313" key="1">
    <source>
        <dbReference type="EMBL" id="AXC14063.1"/>
    </source>
</evidence>
<evidence type="ECO:0000313" key="2">
    <source>
        <dbReference type="Proteomes" id="UP000253606"/>
    </source>
</evidence>
<proteinExistence type="predicted"/>